<dbReference type="Pfam" id="PF00501">
    <property type="entry name" value="AMP-binding"/>
    <property type="match status" value="2"/>
</dbReference>
<dbReference type="SUPFAM" id="SSF56801">
    <property type="entry name" value="Acetyl-CoA synthetase-like"/>
    <property type="match status" value="2"/>
</dbReference>
<feature type="domain" description="Carrier" evidence="5">
    <location>
        <begin position="517"/>
        <end position="588"/>
    </location>
</feature>
<evidence type="ECO:0000313" key="7">
    <source>
        <dbReference type="Proteomes" id="UP000236732"/>
    </source>
</evidence>
<protein>
    <submittedName>
        <fullName evidence="6">Amino acid adenylation domain-containing protein</fullName>
    </submittedName>
</protein>
<dbReference type="RefSeq" id="WP_103959384.1">
    <property type="nucleotide sequence ID" value="NZ_FNVT01000009.1"/>
</dbReference>
<dbReference type="InterPro" id="IPR042099">
    <property type="entry name" value="ANL_N_sf"/>
</dbReference>
<dbReference type="Gene3D" id="1.10.1200.10">
    <property type="entry name" value="ACP-like"/>
    <property type="match status" value="1"/>
</dbReference>
<dbReference type="Pfam" id="PF00668">
    <property type="entry name" value="Condensation"/>
    <property type="match status" value="1"/>
</dbReference>
<dbReference type="PROSITE" id="PS00012">
    <property type="entry name" value="PHOSPHOPANTETHEINE"/>
    <property type="match status" value="2"/>
</dbReference>
<dbReference type="GO" id="GO:0031177">
    <property type="term" value="F:phosphopantetheine binding"/>
    <property type="evidence" value="ECO:0007669"/>
    <property type="project" value="InterPro"/>
</dbReference>
<dbReference type="SUPFAM" id="SSF52777">
    <property type="entry name" value="CoA-dependent acyltransferases"/>
    <property type="match status" value="2"/>
</dbReference>
<dbReference type="PANTHER" id="PTHR45527">
    <property type="entry name" value="NONRIBOSOMAL PEPTIDE SYNTHETASE"/>
    <property type="match status" value="1"/>
</dbReference>
<evidence type="ECO:0000256" key="4">
    <source>
        <dbReference type="SAM" id="MobiDB-lite"/>
    </source>
</evidence>
<gene>
    <name evidence="6" type="ORF">SAMN05444920_109125</name>
</gene>
<dbReference type="GO" id="GO:0044550">
    <property type="term" value="P:secondary metabolite biosynthetic process"/>
    <property type="evidence" value="ECO:0007669"/>
    <property type="project" value="TreeGrafter"/>
</dbReference>
<keyword evidence="2" id="KW-0596">Phosphopantetheine</keyword>
<dbReference type="Pfam" id="PF00550">
    <property type="entry name" value="PP-binding"/>
    <property type="match status" value="2"/>
</dbReference>
<dbReference type="PANTHER" id="PTHR45527:SF1">
    <property type="entry name" value="FATTY ACID SYNTHASE"/>
    <property type="match status" value="1"/>
</dbReference>
<dbReference type="Proteomes" id="UP000236732">
    <property type="component" value="Unassembled WGS sequence"/>
</dbReference>
<dbReference type="Gene3D" id="3.40.50.1820">
    <property type="entry name" value="alpha/beta hydrolase"/>
    <property type="match status" value="1"/>
</dbReference>
<dbReference type="InterPro" id="IPR025110">
    <property type="entry name" value="AMP-bd_C"/>
</dbReference>
<dbReference type="InterPro" id="IPR006162">
    <property type="entry name" value="Ppantetheine_attach_site"/>
</dbReference>
<feature type="region of interest" description="Disordered" evidence="4">
    <location>
        <begin position="1192"/>
        <end position="1212"/>
    </location>
</feature>
<dbReference type="EMBL" id="FNVT01000009">
    <property type="protein sequence ID" value="SEG95659.1"/>
    <property type="molecule type" value="Genomic_DNA"/>
</dbReference>
<dbReference type="InterPro" id="IPR001242">
    <property type="entry name" value="Condensation_dom"/>
</dbReference>
<dbReference type="OrthoDB" id="3671989at2"/>
<dbReference type="GO" id="GO:0003824">
    <property type="term" value="F:catalytic activity"/>
    <property type="evidence" value="ECO:0007669"/>
    <property type="project" value="InterPro"/>
</dbReference>
<dbReference type="SMART" id="SM00823">
    <property type="entry name" value="PKS_PP"/>
    <property type="match status" value="2"/>
</dbReference>
<dbReference type="InterPro" id="IPR020845">
    <property type="entry name" value="AMP-binding_CS"/>
</dbReference>
<dbReference type="Gene3D" id="3.30.559.10">
    <property type="entry name" value="Chloramphenicol acetyltransferase-like domain"/>
    <property type="match status" value="1"/>
</dbReference>
<keyword evidence="3" id="KW-0597">Phosphoprotein</keyword>
<dbReference type="FunFam" id="2.30.38.10:FF:000001">
    <property type="entry name" value="Non-ribosomal peptide synthetase PvdI"/>
    <property type="match status" value="1"/>
</dbReference>
<dbReference type="InterPro" id="IPR020806">
    <property type="entry name" value="PKS_PP-bd"/>
</dbReference>
<dbReference type="Gene3D" id="3.40.50.12780">
    <property type="entry name" value="N-terminal domain of ligase-like"/>
    <property type="match status" value="1"/>
</dbReference>
<evidence type="ECO:0000256" key="2">
    <source>
        <dbReference type="ARBA" id="ARBA00022450"/>
    </source>
</evidence>
<dbReference type="FunFam" id="1.10.1200.10:FF:000016">
    <property type="entry name" value="Non-ribosomal peptide synthase"/>
    <property type="match status" value="1"/>
</dbReference>
<feature type="domain" description="Carrier" evidence="5">
    <location>
        <begin position="1579"/>
        <end position="1654"/>
    </location>
</feature>
<dbReference type="CDD" id="cd05930">
    <property type="entry name" value="A_NRPS"/>
    <property type="match status" value="1"/>
</dbReference>
<dbReference type="InterPro" id="IPR023213">
    <property type="entry name" value="CAT-like_dom_sf"/>
</dbReference>
<dbReference type="InterPro" id="IPR036736">
    <property type="entry name" value="ACP-like_sf"/>
</dbReference>
<evidence type="ECO:0000259" key="5">
    <source>
        <dbReference type="PROSITE" id="PS50075"/>
    </source>
</evidence>
<dbReference type="CDD" id="cd19540">
    <property type="entry name" value="LCL_NRPS-like"/>
    <property type="match status" value="1"/>
</dbReference>
<dbReference type="GO" id="GO:0008610">
    <property type="term" value="P:lipid biosynthetic process"/>
    <property type="evidence" value="ECO:0007669"/>
    <property type="project" value="UniProtKB-ARBA"/>
</dbReference>
<dbReference type="PROSITE" id="PS50075">
    <property type="entry name" value="CARRIER"/>
    <property type="match status" value="2"/>
</dbReference>
<dbReference type="Gene3D" id="3.30.300.30">
    <property type="match status" value="2"/>
</dbReference>
<evidence type="ECO:0000256" key="1">
    <source>
        <dbReference type="ARBA" id="ARBA00001957"/>
    </source>
</evidence>
<name>A0A1H6EF76_9ACTN</name>
<dbReference type="InterPro" id="IPR029058">
    <property type="entry name" value="AB_hydrolase_fold"/>
</dbReference>
<dbReference type="InterPro" id="IPR010071">
    <property type="entry name" value="AA_adenyl_dom"/>
</dbReference>
<proteinExistence type="predicted"/>
<dbReference type="Gene3D" id="3.40.50.980">
    <property type="match status" value="2"/>
</dbReference>
<dbReference type="Pfam" id="PF13193">
    <property type="entry name" value="AMP-binding_C"/>
    <property type="match status" value="2"/>
</dbReference>
<dbReference type="FunFam" id="3.40.50.980:FF:000001">
    <property type="entry name" value="Non-ribosomal peptide synthetase"/>
    <property type="match status" value="2"/>
</dbReference>
<dbReference type="GO" id="GO:0072330">
    <property type="term" value="P:monocarboxylic acid biosynthetic process"/>
    <property type="evidence" value="ECO:0007669"/>
    <property type="project" value="UniProtKB-ARBA"/>
</dbReference>
<evidence type="ECO:0000256" key="3">
    <source>
        <dbReference type="ARBA" id="ARBA00022553"/>
    </source>
</evidence>
<dbReference type="PROSITE" id="PS00455">
    <property type="entry name" value="AMP_BINDING"/>
    <property type="match status" value="1"/>
</dbReference>
<dbReference type="Gene3D" id="2.30.38.10">
    <property type="entry name" value="Luciferase, Domain 3"/>
    <property type="match status" value="1"/>
</dbReference>
<dbReference type="SUPFAM" id="SSF47336">
    <property type="entry name" value="ACP-like"/>
    <property type="match status" value="2"/>
</dbReference>
<dbReference type="InterPro" id="IPR009081">
    <property type="entry name" value="PP-bd_ACP"/>
</dbReference>
<dbReference type="InterPro" id="IPR045851">
    <property type="entry name" value="AMP-bd_C_sf"/>
</dbReference>
<dbReference type="Gene3D" id="3.30.559.30">
    <property type="entry name" value="Nonribosomal peptide synthetase, condensation domain"/>
    <property type="match status" value="1"/>
</dbReference>
<comment type="cofactor">
    <cofactor evidence="1">
        <name>pantetheine 4'-phosphate</name>
        <dbReference type="ChEBI" id="CHEBI:47942"/>
    </cofactor>
</comment>
<dbReference type="NCBIfam" id="TIGR01733">
    <property type="entry name" value="AA-adenyl-dom"/>
    <property type="match status" value="2"/>
</dbReference>
<evidence type="ECO:0000313" key="6">
    <source>
        <dbReference type="EMBL" id="SEG95659.1"/>
    </source>
</evidence>
<accession>A0A1H6EF76</accession>
<dbReference type="GO" id="GO:0005829">
    <property type="term" value="C:cytosol"/>
    <property type="evidence" value="ECO:0007669"/>
    <property type="project" value="TreeGrafter"/>
</dbReference>
<dbReference type="InterPro" id="IPR000873">
    <property type="entry name" value="AMP-dep_synth/lig_dom"/>
</dbReference>
<organism evidence="6 7">
    <name type="scientific">Nonomuraea solani</name>
    <dbReference type="NCBI Taxonomy" id="1144553"/>
    <lineage>
        <taxon>Bacteria</taxon>
        <taxon>Bacillati</taxon>
        <taxon>Actinomycetota</taxon>
        <taxon>Actinomycetes</taxon>
        <taxon>Streptosporangiales</taxon>
        <taxon>Streptosporangiaceae</taxon>
        <taxon>Nonomuraea</taxon>
    </lineage>
</organism>
<reference evidence="6 7" key="1">
    <citation type="submission" date="2016-10" db="EMBL/GenBank/DDBJ databases">
        <authorList>
            <person name="de Groot N.N."/>
        </authorList>
    </citation>
    <scope>NUCLEOTIDE SEQUENCE [LARGE SCALE GENOMIC DNA]</scope>
    <source>
        <strain evidence="6 7">CGMCC 4.7037</strain>
    </source>
</reference>
<dbReference type="GO" id="GO:0043041">
    <property type="term" value="P:amino acid activation for nonribosomal peptide biosynthetic process"/>
    <property type="evidence" value="ECO:0007669"/>
    <property type="project" value="TreeGrafter"/>
</dbReference>
<keyword evidence="7" id="KW-1185">Reference proteome</keyword>
<feature type="region of interest" description="Disordered" evidence="4">
    <location>
        <begin position="498"/>
        <end position="521"/>
    </location>
</feature>
<sequence length="1662" mass="177039">MSPGTRQAGAVTAAAMIEAQAAVSPSAAAVVAGSVTLTYADLNARADRLARRLVARGVGPDGLVALALPRDAGLVVAVLAVLKAGAGYLPLDDRHPAERIAYILADARPALLLTTDDAMGPSARAAIRAGIPLLDPSEPATAPALESSNLTGSDRVSGKHLAYTIYTSGSTGRPKGVAITHDGMTNLLRWSTARFGPDGLARTLLTTSLGFDVSVFELFAPLVCGGTVEVLQDALALADRPAGAPRATLVSGVPSVLDQLTAREHRCTRAETVVFAGEGLSPRVAAAVKRATGAARIMNIYGPTEATVYATAWSDEEAAAGAPPIGRPLPGLDAYVLDDELRPVPDGAGGELYLAGTGLARCYVNRPDLTAERFVACPFRPGERMYRTGDLVRRTAEGLLVFEGRVDDQVKIRGVRIELGEVRSVLEEHPAVAHAAVAVHREAGDARLVGYVVPAAERETAGLPALIRGWLAGRLPDAMVPSAVLLLDRLPLNANGKLDRARLPAPPRDRPGAPGDRPADQREAAVCAAFADVLGLDDVGPLDDFFALGGHSLLAVRLVGRLNAGLSIRAVFDAPTPAALAALMEPGASARPRVLPAVRPERVPLSPAQQRMWFLGRLGAAPTYTLPFAVRLRGALDHAALRAAVADVFARHEALRTVFTVYEDRPYQTVLPAGVARPPLPVEHTGDLAATIREDIERPFDQAADLPMRVRLFRLGPAEHVLLLTMNHIGSDGWSMLPLTRDLHDAYAARREGAAPAWEPLPVQYADYTLWQAELLGSGTRRTPLALRQLDFWRHTLRDLPDSPSLAADLPRPAVAGGRGEMTAVAIGPSLHESLEALARRTGTTVFMILQAAIAALLTRLGAPADVPIGTPVVGRSDPALDDLIGFFVNTVVLRTDVSGDPDLTELLHRVRQADLDAFDHQDVPFEDVVEEVNPARSLSRNPLFQVMLQLTVEKPGEGFRLPGLTAETEEVFTGAALFDLLFELTERRGPDGSPAGIQGRLEYATDLYLPESARLIAARFVVLLERWAAEPGRRLSEVDLFLPGERDDVLRGWNATDTVLPAVTLPGLIERQVAATPDRTAIRCFTGELTFARLNERANRLARLLLARGAGPGDRVAVLLGRGSLSVEVFLAVLKCGAAYLPIDPAYPEERIRFMLQDGAPSIVVAASAPRHRPPVEVLALDDPEVRRELAGAATSNPTARDRPRPLTTETPNYVIYTSGTTGRPKGVVLPGRVMLNELLWHASEVPYRPGARVAQFSAVCFDVSEQEMLTALLNGKTLCIPDEDTRQDPVRLARWLEAEAVTEFYPTNAVLAAVYEAATTLGLGLPALRHVIQGGEALQLTPLVRAFHAARPWLVLRNEYGPSETHGVTGGALPAAVEDWPATPTVGRPIWNTKIYILDEALRPVPAGVAGELYLAGGNLAHGYLGRPDLTAERFVADRFGPPGGRMYRSGDRGRWRPDGTIELAGRTDDQVKIRGVRVELGELNTVLAAHPDVARAATVVRSDDAGGHRLVAYVVPVAAGDPPAPAALRRHLAASVPAAVIPSAFVVLDSLPVTANGKIDRARLPEPAVSGSGGDSPATGREAQVCELFTEVLGATEVGVRDNFFDLGGHSLLATRLVNRLSTALGTEVSIRALFEAPTPAELAAWIDSRASVPPIPAV</sequence>